<comment type="caution">
    <text evidence="2">The sequence shown here is derived from an EMBL/GenBank/DDBJ whole genome shotgun (WGS) entry which is preliminary data.</text>
</comment>
<dbReference type="STRING" id="1656094.BFC18_02925"/>
<dbReference type="GO" id="GO:0019239">
    <property type="term" value="F:deaminase activity"/>
    <property type="evidence" value="ECO:0007669"/>
    <property type="project" value="TreeGrafter"/>
</dbReference>
<dbReference type="InterPro" id="IPR006175">
    <property type="entry name" value="YjgF/YER057c/UK114"/>
</dbReference>
<dbReference type="EMBL" id="MDHN01000004">
    <property type="protein sequence ID" value="OFC72586.1"/>
    <property type="molecule type" value="Genomic_DNA"/>
</dbReference>
<dbReference type="Pfam" id="PF01042">
    <property type="entry name" value="Ribonuc_L-PSP"/>
    <property type="match status" value="1"/>
</dbReference>
<evidence type="ECO:0000313" key="3">
    <source>
        <dbReference type="Proteomes" id="UP000175691"/>
    </source>
</evidence>
<organism evidence="2 3">
    <name type="scientific">Alteromonas confluentis</name>
    <dbReference type="NCBI Taxonomy" id="1656094"/>
    <lineage>
        <taxon>Bacteria</taxon>
        <taxon>Pseudomonadati</taxon>
        <taxon>Pseudomonadota</taxon>
        <taxon>Gammaproteobacteria</taxon>
        <taxon>Alteromonadales</taxon>
        <taxon>Alteromonadaceae</taxon>
        <taxon>Alteromonas/Salinimonas group</taxon>
        <taxon>Alteromonas</taxon>
    </lineage>
</organism>
<name>A0A1E7ZGF0_9ALTE</name>
<evidence type="ECO:0008006" key="4">
    <source>
        <dbReference type="Google" id="ProtNLM"/>
    </source>
</evidence>
<protein>
    <recommendedName>
        <fullName evidence="4">Enamine deaminase RidA</fullName>
    </recommendedName>
</protein>
<gene>
    <name evidence="2" type="ORF">BFC18_02925</name>
</gene>
<comment type="similarity">
    <text evidence="1">Belongs to the RutC family.</text>
</comment>
<evidence type="ECO:0000256" key="1">
    <source>
        <dbReference type="ARBA" id="ARBA00010552"/>
    </source>
</evidence>
<dbReference type="SUPFAM" id="SSF55298">
    <property type="entry name" value="YjgF-like"/>
    <property type="match status" value="1"/>
</dbReference>
<keyword evidence="3" id="KW-1185">Reference proteome</keyword>
<proteinExistence type="inferred from homology"/>
<dbReference type="OrthoDB" id="9803101at2"/>
<dbReference type="PANTHER" id="PTHR11803:SF58">
    <property type="entry name" value="PROTEIN HMF1-RELATED"/>
    <property type="match status" value="1"/>
</dbReference>
<dbReference type="Proteomes" id="UP000175691">
    <property type="component" value="Unassembled WGS sequence"/>
</dbReference>
<dbReference type="CDD" id="cd00448">
    <property type="entry name" value="YjgF_YER057c_UK114_family"/>
    <property type="match status" value="1"/>
</dbReference>
<dbReference type="GO" id="GO:0005829">
    <property type="term" value="C:cytosol"/>
    <property type="evidence" value="ECO:0007669"/>
    <property type="project" value="TreeGrafter"/>
</dbReference>
<dbReference type="AlphaFoldDB" id="A0A1E7ZGF0"/>
<reference evidence="2 3" key="1">
    <citation type="submission" date="2016-08" db="EMBL/GenBank/DDBJ databases">
        <authorList>
            <person name="Seilhamer J.J."/>
        </authorList>
    </citation>
    <scope>NUCLEOTIDE SEQUENCE [LARGE SCALE GENOMIC DNA]</scope>
    <source>
        <strain evidence="2 3">KCTC 42603</strain>
    </source>
</reference>
<dbReference type="InterPro" id="IPR035959">
    <property type="entry name" value="RutC-like_sf"/>
</dbReference>
<dbReference type="Gene3D" id="3.30.1330.40">
    <property type="entry name" value="RutC-like"/>
    <property type="match status" value="1"/>
</dbReference>
<evidence type="ECO:0000313" key="2">
    <source>
        <dbReference type="EMBL" id="OFC72586.1"/>
    </source>
</evidence>
<dbReference type="PANTHER" id="PTHR11803">
    <property type="entry name" value="2-IMINOBUTANOATE/2-IMINOPROPANOATE DEAMINASE RIDA"/>
    <property type="match status" value="1"/>
</dbReference>
<accession>A0A1E7ZGF0</accession>
<sequence length="130" mass="13911">MSVFAASGPVYFPKSSGAAYSKAVQVDNTLYISGLLGMGKGGFSDDFNTQMTQLMANLSSTLSDFNLTSADVFKCTVMIDDMANWAAFNKIYVSFFEPDRLPARSAFGSDGLPANALVELECLAYMPAKG</sequence>